<keyword evidence="5 6" id="KW-0949">S-adenosyl-L-methionine</keyword>
<evidence type="ECO:0000313" key="10">
    <source>
        <dbReference type="EMBL" id="VEH86189.1"/>
    </source>
</evidence>
<dbReference type="InterPro" id="IPR014777">
    <property type="entry name" value="4pyrrole_Mease_sub1"/>
</dbReference>
<dbReference type="Pfam" id="PF23016">
    <property type="entry name" value="RsmI_C"/>
    <property type="match status" value="1"/>
</dbReference>
<keyword evidence="10" id="KW-0614">Plasmid</keyword>
<dbReference type="FunFam" id="3.30.950.10:FF:000002">
    <property type="entry name" value="Ribosomal RNA small subunit methyltransferase I"/>
    <property type="match status" value="1"/>
</dbReference>
<dbReference type="OrthoDB" id="9809084at2"/>
<dbReference type="Gene3D" id="3.30.950.10">
    <property type="entry name" value="Methyltransferase, Cobalt-precorrin-4 Transmethylase, Domain 2"/>
    <property type="match status" value="1"/>
</dbReference>
<comment type="function">
    <text evidence="6">Catalyzes the 2'-O-methylation of the ribose of cytidine 1402 (C1402) in 16S rRNA.</text>
</comment>
<dbReference type="PANTHER" id="PTHR46111">
    <property type="entry name" value="RIBOSOMAL RNA SMALL SUBUNIT METHYLTRANSFERASE I"/>
    <property type="match status" value="1"/>
</dbReference>
<geneLocation type="plasmid" evidence="10 12">
    <name>26</name>
</geneLocation>
<proteinExistence type="inferred from homology"/>
<feature type="domain" description="RsmI HTH" evidence="8">
    <location>
        <begin position="241"/>
        <end position="282"/>
    </location>
</feature>
<keyword evidence="1 6" id="KW-0963">Cytoplasm</keyword>
<dbReference type="InterPro" id="IPR035996">
    <property type="entry name" value="4pyrrol_Methylase_sf"/>
</dbReference>
<dbReference type="SUPFAM" id="SSF53790">
    <property type="entry name" value="Tetrapyrrole methylase"/>
    <property type="match status" value="1"/>
</dbReference>
<keyword evidence="2 6" id="KW-0698">rRNA processing</keyword>
<dbReference type="InterPro" id="IPR053910">
    <property type="entry name" value="RsmI_HTH"/>
</dbReference>
<reference evidence="10 12" key="2">
    <citation type="submission" date="2018-12" db="EMBL/GenBank/DDBJ databases">
        <authorList>
            <consortium name="Pathogen Informatics"/>
        </authorList>
    </citation>
    <scope>NUCLEOTIDE SEQUENCE [LARGE SCALE GENOMIC DNA]</scope>
    <source>
        <strain evidence="10 12">NCTC12735</strain>
        <plasmid evidence="12">26</plasmid>
    </source>
</reference>
<dbReference type="InterPro" id="IPR000878">
    <property type="entry name" value="4pyrrol_Mease"/>
</dbReference>
<evidence type="ECO:0000256" key="4">
    <source>
        <dbReference type="ARBA" id="ARBA00022679"/>
    </source>
</evidence>
<dbReference type="PROSITE" id="PS01296">
    <property type="entry name" value="RSMI"/>
    <property type="match status" value="1"/>
</dbReference>
<dbReference type="NCBIfam" id="TIGR00096">
    <property type="entry name" value="16S rRNA (cytidine(1402)-2'-O)-methyltransferase"/>
    <property type="match status" value="1"/>
</dbReference>
<evidence type="ECO:0000313" key="12">
    <source>
        <dbReference type="Proteomes" id="UP000281170"/>
    </source>
</evidence>
<dbReference type="PIRSF" id="PIRSF005917">
    <property type="entry name" value="MTase_YraL"/>
    <property type="match status" value="1"/>
</dbReference>
<protein>
    <recommendedName>
        <fullName evidence="6">Ribosomal RNA small subunit methyltransferase I</fullName>
        <ecNumber evidence="6">2.1.1.198</ecNumber>
    </recommendedName>
    <alternativeName>
        <fullName evidence="6">16S rRNA 2'-O-ribose C1402 methyltransferase</fullName>
    </alternativeName>
    <alternativeName>
        <fullName evidence="6">rRNA (cytidine-2'-O-)-methyltransferase RsmI</fullName>
    </alternativeName>
</protein>
<comment type="catalytic activity">
    <reaction evidence="6">
        <text>cytidine(1402) in 16S rRNA + S-adenosyl-L-methionine = 2'-O-methylcytidine(1402) in 16S rRNA + S-adenosyl-L-homocysteine + H(+)</text>
        <dbReference type="Rhea" id="RHEA:42924"/>
        <dbReference type="Rhea" id="RHEA-COMP:10285"/>
        <dbReference type="Rhea" id="RHEA-COMP:10286"/>
        <dbReference type="ChEBI" id="CHEBI:15378"/>
        <dbReference type="ChEBI" id="CHEBI:57856"/>
        <dbReference type="ChEBI" id="CHEBI:59789"/>
        <dbReference type="ChEBI" id="CHEBI:74495"/>
        <dbReference type="ChEBI" id="CHEBI:82748"/>
        <dbReference type="EC" id="2.1.1.198"/>
    </reaction>
</comment>
<evidence type="ECO:0000256" key="3">
    <source>
        <dbReference type="ARBA" id="ARBA00022603"/>
    </source>
</evidence>
<name>A0A0W0R194_9GAMM</name>
<evidence type="ECO:0000259" key="7">
    <source>
        <dbReference type="Pfam" id="PF00590"/>
    </source>
</evidence>
<dbReference type="GO" id="GO:0005737">
    <property type="term" value="C:cytoplasm"/>
    <property type="evidence" value="ECO:0007669"/>
    <property type="project" value="UniProtKB-SubCell"/>
</dbReference>
<sequence>MVGRSSTSAGILYVVATPIGNLEDISRRAIRIFAEVDAILAEDTRHSRQLLNALGIQKTLISLHAHNESIRVGSVIDELLIGKNFALISDAGTPLINDPGFPLVKAAREQGITVTPIPGACALIAALSAAGIPCDLFTFAGFLPVKQSSRRERLNELKSLNHTLIFYESTHRILECLHDIATIFGDSSQIVLAKELTKTFETFVSSTTSEVIKWLGEEESRQKGEFVLILPPRVTENLPSLEEDKLLALLIKEMPVKKAVKIVVEMTGGNKNDLYRKALELK</sequence>
<dbReference type="PANTHER" id="PTHR46111:SF1">
    <property type="entry name" value="RIBOSOMAL RNA SMALL SUBUNIT METHYLTRANSFERASE I"/>
    <property type="match status" value="1"/>
</dbReference>
<dbReference type="AlphaFoldDB" id="A0A0W0R194"/>
<dbReference type="STRING" id="45056.Lade_2115"/>
<dbReference type="Proteomes" id="UP000281170">
    <property type="component" value="Plasmid 26"/>
</dbReference>
<dbReference type="EMBL" id="LNKA01000019">
    <property type="protein sequence ID" value="KTC64821.1"/>
    <property type="molecule type" value="Genomic_DNA"/>
</dbReference>
<gene>
    <name evidence="6 10" type="primary">rsmI</name>
    <name evidence="9" type="ORF">Lade_2115</name>
    <name evidence="10" type="ORF">NCTC12735_01837</name>
</gene>
<dbReference type="Proteomes" id="UP000054859">
    <property type="component" value="Unassembled WGS sequence"/>
</dbReference>
<evidence type="ECO:0000313" key="9">
    <source>
        <dbReference type="EMBL" id="KTC64821.1"/>
    </source>
</evidence>
<dbReference type="InterPro" id="IPR018063">
    <property type="entry name" value="SAM_MeTrfase_RsmI_CS"/>
</dbReference>
<feature type="domain" description="Tetrapyrrole methylase" evidence="7">
    <location>
        <begin position="12"/>
        <end position="211"/>
    </location>
</feature>
<dbReference type="CDD" id="cd11648">
    <property type="entry name" value="RsmI"/>
    <property type="match status" value="1"/>
</dbReference>
<evidence type="ECO:0000313" key="11">
    <source>
        <dbReference type="Proteomes" id="UP000054859"/>
    </source>
</evidence>
<dbReference type="InterPro" id="IPR008189">
    <property type="entry name" value="rRNA_ssu_MeTfrase_I"/>
</dbReference>
<accession>A0A0W0R194</accession>
<dbReference type="Gene3D" id="3.40.1010.10">
    <property type="entry name" value="Cobalt-precorrin-4 Transmethylase, Domain 1"/>
    <property type="match status" value="1"/>
</dbReference>
<dbReference type="EC" id="2.1.1.198" evidence="6"/>
<evidence type="ECO:0000256" key="6">
    <source>
        <dbReference type="HAMAP-Rule" id="MF_01877"/>
    </source>
</evidence>
<dbReference type="RefSeq" id="WP_058463161.1">
    <property type="nucleotide sequence ID" value="NZ_CAAAHS010000001.1"/>
</dbReference>
<comment type="similarity">
    <text evidence="6">Belongs to the methyltransferase superfamily. RsmI family.</text>
</comment>
<keyword evidence="3 6" id="KW-0489">Methyltransferase</keyword>
<dbReference type="Pfam" id="PF00590">
    <property type="entry name" value="TP_methylase"/>
    <property type="match status" value="1"/>
</dbReference>
<evidence type="ECO:0000259" key="8">
    <source>
        <dbReference type="Pfam" id="PF23016"/>
    </source>
</evidence>
<keyword evidence="4 6" id="KW-0808">Transferase</keyword>
<organism evidence="9 11">
    <name type="scientific">Legionella adelaidensis</name>
    <dbReference type="NCBI Taxonomy" id="45056"/>
    <lineage>
        <taxon>Bacteria</taxon>
        <taxon>Pseudomonadati</taxon>
        <taxon>Pseudomonadota</taxon>
        <taxon>Gammaproteobacteria</taxon>
        <taxon>Legionellales</taxon>
        <taxon>Legionellaceae</taxon>
        <taxon>Legionella</taxon>
    </lineage>
</organism>
<evidence type="ECO:0000256" key="1">
    <source>
        <dbReference type="ARBA" id="ARBA00022490"/>
    </source>
</evidence>
<dbReference type="FunFam" id="3.40.1010.10:FF:000007">
    <property type="entry name" value="Ribosomal RNA small subunit methyltransferase I"/>
    <property type="match status" value="1"/>
</dbReference>
<comment type="subcellular location">
    <subcellularLocation>
        <location evidence="6">Cytoplasm</location>
    </subcellularLocation>
</comment>
<keyword evidence="11" id="KW-1185">Reference proteome</keyword>
<reference evidence="9 11" key="1">
    <citation type="submission" date="2015-11" db="EMBL/GenBank/DDBJ databases">
        <title>Identification of large and diverse effector repertoires of 38 Legionella species.</title>
        <authorList>
            <person name="Burstein D."/>
            <person name="Amaro F."/>
            <person name="Zusman T."/>
            <person name="Lifshitz Z."/>
            <person name="Cohen O."/>
            <person name="Gilbert J.A."/>
            <person name="Pupko T."/>
            <person name="Shuman H.A."/>
            <person name="Segal G."/>
        </authorList>
    </citation>
    <scope>NUCLEOTIDE SEQUENCE [LARGE SCALE GENOMIC DNA]</scope>
    <source>
        <strain evidence="9 11">1762-AUS-E</strain>
    </source>
</reference>
<dbReference type="EMBL" id="LR134435">
    <property type="protein sequence ID" value="VEH86189.1"/>
    <property type="molecule type" value="Genomic_DNA"/>
</dbReference>
<evidence type="ECO:0000256" key="2">
    <source>
        <dbReference type="ARBA" id="ARBA00022552"/>
    </source>
</evidence>
<evidence type="ECO:0000256" key="5">
    <source>
        <dbReference type="ARBA" id="ARBA00022691"/>
    </source>
</evidence>
<dbReference type="PATRIC" id="fig|45056.6.peg.2187"/>
<dbReference type="GO" id="GO:0070677">
    <property type="term" value="F:rRNA (cytosine-2'-O-)-methyltransferase activity"/>
    <property type="evidence" value="ECO:0007669"/>
    <property type="project" value="UniProtKB-UniRule"/>
</dbReference>
<dbReference type="InterPro" id="IPR014776">
    <property type="entry name" value="4pyrrole_Mease_sub2"/>
</dbReference>
<dbReference type="KEGG" id="ladl:NCTC12735_01837"/>
<dbReference type="HAMAP" id="MF_01877">
    <property type="entry name" value="16SrRNA_methyltr_I"/>
    <property type="match status" value="1"/>
</dbReference>